<organism evidence="1">
    <name type="scientific">Anguilla anguilla</name>
    <name type="common">European freshwater eel</name>
    <name type="synonym">Muraena anguilla</name>
    <dbReference type="NCBI Taxonomy" id="7936"/>
    <lineage>
        <taxon>Eukaryota</taxon>
        <taxon>Metazoa</taxon>
        <taxon>Chordata</taxon>
        <taxon>Craniata</taxon>
        <taxon>Vertebrata</taxon>
        <taxon>Euteleostomi</taxon>
        <taxon>Actinopterygii</taxon>
        <taxon>Neopterygii</taxon>
        <taxon>Teleostei</taxon>
        <taxon>Anguilliformes</taxon>
        <taxon>Anguillidae</taxon>
        <taxon>Anguilla</taxon>
    </lineage>
</organism>
<evidence type="ECO:0000313" key="1">
    <source>
        <dbReference type="EMBL" id="JAH24734.1"/>
    </source>
</evidence>
<reference evidence="1" key="1">
    <citation type="submission" date="2014-11" db="EMBL/GenBank/DDBJ databases">
        <authorList>
            <person name="Amaro Gonzalez C."/>
        </authorList>
    </citation>
    <scope>NUCLEOTIDE SEQUENCE</scope>
</reference>
<sequence length="34" mass="4119">MSRGKTWFKTFPILCHCVIFFTKKKKHSMFVLID</sequence>
<name>A0A0E9R6L5_ANGAN</name>
<accession>A0A0E9R6L5</accession>
<dbReference type="AlphaFoldDB" id="A0A0E9R6L5"/>
<reference evidence="1" key="2">
    <citation type="journal article" date="2015" name="Fish Shellfish Immunol.">
        <title>Early steps in the European eel (Anguilla anguilla)-Vibrio vulnificus interaction in the gills: Role of the RtxA13 toxin.</title>
        <authorList>
            <person name="Callol A."/>
            <person name="Pajuelo D."/>
            <person name="Ebbesson L."/>
            <person name="Teles M."/>
            <person name="MacKenzie S."/>
            <person name="Amaro C."/>
        </authorList>
    </citation>
    <scope>NUCLEOTIDE SEQUENCE</scope>
</reference>
<dbReference type="EMBL" id="GBXM01083843">
    <property type="protein sequence ID" value="JAH24734.1"/>
    <property type="molecule type" value="Transcribed_RNA"/>
</dbReference>
<proteinExistence type="predicted"/>
<protein>
    <submittedName>
        <fullName evidence="1">Uncharacterized protein</fullName>
    </submittedName>
</protein>